<sequence length="290" mass="32243">MKPSRGSGRASAQGPKSSAWGRKRGQEKPSQDAGPSKKAVKKDQQIGSEPQKGQPKGIVDHGAVAGKVKGQEKWKLLPKTSITALDSMLDLSALSVLTLRKKDKEEFQRYLNLLKDRFLASCVELKVPPRKQGDIVQGSCLYQAESKKNTVGKKTLQVLEGKVNSIVKMLEQMDVRMKKLELDRLRLRAQLEEEEERVQEILQRSEQGVLNLPPFPPQTAPELSLQEQMAGMVKDPSTAACLAGMLHCSQEAQELWAFLELAHLQTDQLLLTSSHKWPSVATWDVDSDNV</sequence>
<keyword evidence="8" id="KW-0175">Coiled coil</keyword>
<evidence type="ECO:0000256" key="8">
    <source>
        <dbReference type="SAM" id="Coils"/>
    </source>
</evidence>
<proteinExistence type="inferred from homology"/>
<reference evidence="10" key="1">
    <citation type="submission" date="2021-01" db="EMBL/GenBank/DDBJ databases">
        <authorList>
            <person name="Zahm M."/>
            <person name="Roques C."/>
            <person name="Cabau C."/>
            <person name="Klopp C."/>
            <person name="Donnadieu C."/>
            <person name="Jouanno E."/>
            <person name="Lampietro C."/>
            <person name="Louis A."/>
            <person name="Herpin A."/>
            <person name="Echchiki A."/>
            <person name="Berthelot C."/>
            <person name="Parey E."/>
            <person name="Roest-Crollius H."/>
            <person name="Braasch I."/>
            <person name="Postlethwait J."/>
            <person name="Bobe J."/>
            <person name="Montfort J."/>
            <person name="Bouchez O."/>
            <person name="Begum T."/>
            <person name="Mejri S."/>
            <person name="Adams A."/>
            <person name="Chen W.-J."/>
            <person name="Guiguen Y."/>
        </authorList>
    </citation>
    <scope>NUCLEOTIDE SEQUENCE</scope>
    <source>
        <strain evidence="10">YG-15Mar2019-1</strain>
        <tissue evidence="10">Brain</tissue>
    </source>
</reference>
<accession>A0A9D3PV27</accession>
<keyword evidence="6" id="KW-0539">Nucleus</keyword>
<feature type="coiled-coil region" evidence="8">
    <location>
        <begin position="170"/>
        <end position="208"/>
    </location>
</feature>
<organism evidence="10 11">
    <name type="scientific">Megalops atlanticus</name>
    <name type="common">Tarpon</name>
    <name type="synonym">Clupea gigantea</name>
    <dbReference type="NCBI Taxonomy" id="7932"/>
    <lineage>
        <taxon>Eukaryota</taxon>
        <taxon>Metazoa</taxon>
        <taxon>Chordata</taxon>
        <taxon>Craniata</taxon>
        <taxon>Vertebrata</taxon>
        <taxon>Euteleostomi</taxon>
        <taxon>Actinopterygii</taxon>
        <taxon>Neopterygii</taxon>
        <taxon>Teleostei</taxon>
        <taxon>Elopiformes</taxon>
        <taxon>Megalopidae</taxon>
        <taxon>Megalops</taxon>
    </lineage>
</organism>
<evidence type="ECO:0000256" key="1">
    <source>
        <dbReference type="ARBA" id="ARBA00004123"/>
    </source>
</evidence>
<feature type="region of interest" description="Disordered" evidence="9">
    <location>
        <begin position="1"/>
        <end position="59"/>
    </location>
</feature>
<dbReference type="GO" id="GO:0005634">
    <property type="term" value="C:nucleus"/>
    <property type="evidence" value="ECO:0007669"/>
    <property type="project" value="UniProtKB-SubCell"/>
</dbReference>
<evidence type="ECO:0000256" key="4">
    <source>
        <dbReference type="ARBA" id="ARBA00016397"/>
    </source>
</evidence>
<evidence type="ECO:0000256" key="6">
    <source>
        <dbReference type="ARBA" id="ARBA00023242"/>
    </source>
</evidence>
<comment type="subcellular location">
    <subcellularLocation>
        <location evidence="2">Chromosome</location>
        <location evidence="2">Centromere</location>
    </subcellularLocation>
    <subcellularLocation>
        <location evidence="1">Nucleus</location>
    </subcellularLocation>
</comment>
<dbReference type="Pfam" id="PF13094">
    <property type="entry name" value="CENP-Q"/>
    <property type="match status" value="1"/>
</dbReference>
<name>A0A9D3PV27_MEGAT</name>
<dbReference type="PANTHER" id="PTHR31345:SF3">
    <property type="entry name" value="CENTROMERE PROTEIN Q"/>
    <property type="match status" value="1"/>
</dbReference>
<gene>
    <name evidence="10" type="ORF">MATL_G00155080</name>
</gene>
<dbReference type="Proteomes" id="UP001046870">
    <property type="component" value="Chromosome 12"/>
</dbReference>
<comment type="caution">
    <text evidence="10">The sequence shown here is derived from an EMBL/GenBank/DDBJ whole genome shotgun (WGS) entry which is preliminary data.</text>
</comment>
<dbReference type="EMBL" id="JAFDVH010000012">
    <property type="protein sequence ID" value="KAG7467562.1"/>
    <property type="molecule type" value="Genomic_DNA"/>
</dbReference>
<dbReference type="PANTHER" id="PTHR31345">
    <property type="entry name" value="CENTROMERE PROTEIN Q"/>
    <property type="match status" value="1"/>
</dbReference>
<evidence type="ECO:0000256" key="3">
    <source>
        <dbReference type="ARBA" id="ARBA00008191"/>
    </source>
</evidence>
<protein>
    <recommendedName>
        <fullName evidence="4">Centromere protein Q</fullName>
    </recommendedName>
</protein>
<comment type="similarity">
    <text evidence="3">Belongs to the CENP-Q/OKP1 family.</text>
</comment>
<dbReference type="AlphaFoldDB" id="A0A9D3PV27"/>
<evidence type="ECO:0000313" key="10">
    <source>
        <dbReference type="EMBL" id="KAG7467562.1"/>
    </source>
</evidence>
<keyword evidence="7" id="KW-0137">Centromere</keyword>
<keyword evidence="11" id="KW-1185">Reference proteome</keyword>
<evidence type="ECO:0000313" key="11">
    <source>
        <dbReference type="Proteomes" id="UP001046870"/>
    </source>
</evidence>
<evidence type="ECO:0000256" key="7">
    <source>
        <dbReference type="ARBA" id="ARBA00023328"/>
    </source>
</evidence>
<keyword evidence="5" id="KW-0158">Chromosome</keyword>
<dbReference type="GO" id="GO:0000775">
    <property type="term" value="C:chromosome, centromeric region"/>
    <property type="evidence" value="ECO:0007669"/>
    <property type="project" value="UniProtKB-SubCell"/>
</dbReference>
<dbReference type="InterPro" id="IPR025212">
    <property type="entry name" value="CAD_CENP-Q"/>
</dbReference>
<evidence type="ECO:0000256" key="9">
    <source>
        <dbReference type="SAM" id="MobiDB-lite"/>
    </source>
</evidence>
<dbReference type="OrthoDB" id="8927710at2759"/>
<evidence type="ECO:0000256" key="2">
    <source>
        <dbReference type="ARBA" id="ARBA00004584"/>
    </source>
</evidence>
<evidence type="ECO:0000256" key="5">
    <source>
        <dbReference type="ARBA" id="ARBA00022454"/>
    </source>
</evidence>